<dbReference type="FunFam" id="3.20.20.70:FF:000044">
    <property type="entry name" value="Deoxyribose-phosphate aldolase"/>
    <property type="match status" value="1"/>
</dbReference>
<sequence>MQYTIEQVAKTIDHAVLKPDQTLADLEANAKMCAKYGVFSMCVKPCDIKAAKELLKGSDVKVSCVLSFPHGADATPVKAFQAKQAIEDGVDEIDMVMNIGRFLSGEYEYVLQDMKAVVEVAHQHGILVKVIQESGFLSPEQIAKACELSYEAGADYVKTSTGFGPGGAKTEYIDVMVKTVGAKMKVKASGGIRSWEDAVAFLEQGADRLGIGSTETVLKGGVADGDY</sequence>
<dbReference type="InterPro" id="IPR013785">
    <property type="entry name" value="Aldolase_TIM"/>
</dbReference>
<dbReference type="AlphaFoldDB" id="A0A399T1V2"/>
<comment type="caution">
    <text evidence="8">The sequence shown here is derived from an EMBL/GenBank/DDBJ whole genome shotgun (WGS) entry which is preliminary data.</text>
</comment>
<dbReference type="CDD" id="cd00959">
    <property type="entry name" value="DeoC"/>
    <property type="match status" value="1"/>
</dbReference>
<protein>
    <recommendedName>
        <fullName evidence="7">Deoxyribose-phosphate aldolase</fullName>
        <shortName evidence="7">DERA</shortName>
        <ecNumber evidence="7">4.1.2.4</ecNumber>
    </recommendedName>
    <alternativeName>
        <fullName evidence="7">2-deoxy-D-ribose 5-phosphate aldolase</fullName>
    </alternativeName>
    <alternativeName>
        <fullName evidence="7">Phosphodeoxyriboaldolase</fullName>
        <shortName evidence="7">Deoxyriboaldolase</shortName>
    </alternativeName>
</protein>
<dbReference type="UniPathway" id="UPA00002">
    <property type="reaction ID" value="UER00468"/>
</dbReference>
<feature type="active site" description="Schiff-base intermediate with acetaldehyde" evidence="7">
    <location>
        <position position="158"/>
    </location>
</feature>
<dbReference type="Pfam" id="PF01791">
    <property type="entry name" value="DeoC"/>
    <property type="match status" value="1"/>
</dbReference>
<dbReference type="NCBIfam" id="TIGR00126">
    <property type="entry name" value="deoC"/>
    <property type="match status" value="1"/>
</dbReference>
<dbReference type="GO" id="GO:0005737">
    <property type="term" value="C:cytoplasm"/>
    <property type="evidence" value="ECO:0007669"/>
    <property type="project" value="UniProtKB-SubCell"/>
</dbReference>
<dbReference type="PANTHER" id="PTHR10889">
    <property type="entry name" value="DEOXYRIBOSE-PHOSPHATE ALDOLASE"/>
    <property type="match status" value="1"/>
</dbReference>
<dbReference type="PIRSF" id="PIRSF001357">
    <property type="entry name" value="DeoC"/>
    <property type="match status" value="1"/>
</dbReference>
<dbReference type="RefSeq" id="WP_119435910.1">
    <property type="nucleotide sequence ID" value="NZ_QWGR01000001.1"/>
</dbReference>
<dbReference type="PANTHER" id="PTHR10889:SF1">
    <property type="entry name" value="DEOXYRIBOSE-PHOSPHATE ALDOLASE"/>
    <property type="match status" value="1"/>
</dbReference>
<reference evidence="8 9" key="1">
    <citation type="submission" date="2018-08" db="EMBL/GenBank/DDBJ databases">
        <title>Pallidiluteibacterium maritimus gen. nov., sp. nov., isolated from coastal sediment.</title>
        <authorList>
            <person name="Zhou L.Y."/>
        </authorList>
    </citation>
    <scope>NUCLEOTIDE SEQUENCE [LARGE SCALE GENOMIC DNA]</scope>
    <source>
        <strain evidence="8 9">XSD2</strain>
    </source>
</reference>
<evidence type="ECO:0000313" key="8">
    <source>
        <dbReference type="EMBL" id="RIJ50440.1"/>
    </source>
</evidence>
<evidence type="ECO:0000256" key="1">
    <source>
        <dbReference type="ARBA" id="ARBA00010936"/>
    </source>
</evidence>
<dbReference type="EC" id="4.1.2.4" evidence="7"/>
<keyword evidence="3 7" id="KW-0456">Lyase</keyword>
<evidence type="ECO:0000256" key="7">
    <source>
        <dbReference type="HAMAP-Rule" id="MF_00114"/>
    </source>
</evidence>
<dbReference type="OrthoDB" id="9778711at2"/>
<evidence type="ECO:0000256" key="6">
    <source>
        <dbReference type="ARBA" id="ARBA00056337"/>
    </source>
</evidence>
<organism evidence="8 9">
    <name type="scientific">Maribellus luteus</name>
    <dbReference type="NCBI Taxonomy" id="2305463"/>
    <lineage>
        <taxon>Bacteria</taxon>
        <taxon>Pseudomonadati</taxon>
        <taxon>Bacteroidota</taxon>
        <taxon>Bacteroidia</taxon>
        <taxon>Marinilabiliales</taxon>
        <taxon>Prolixibacteraceae</taxon>
        <taxon>Maribellus</taxon>
    </lineage>
</organism>
<dbReference type="GO" id="GO:0006018">
    <property type="term" value="P:2-deoxyribose 1-phosphate catabolic process"/>
    <property type="evidence" value="ECO:0007669"/>
    <property type="project" value="UniProtKB-UniRule"/>
</dbReference>
<gene>
    <name evidence="7 8" type="primary">deoC</name>
    <name evidence="8" type="ORF">D1614_00415</name>
</gene>
<name>A0A399T1V2_9BACT</name>
<keyword evidence="9" id="KW-1185">Reference proteome</keyword>
<accession>A0A399T1V2</accession>
<keyword evidence="4 7" id="KW-0704">Schiff base</keyword>
<dbReference type="GO" id="GO:0016052">
    <property type="term" value="P:carbohydrate catabolic process"/>
    <property type="evidence" value="ECO:0007669"/>
    <property type="project" value="TreeGrafter"/>
</dbReference>
<dbReference type="Gene3D" id="3.20.20.70">
    <property type="entry name" value="Aldolase class I"/>
    <property type="match status" value="1"/>
</dbReference>
<dbReference type="SMART" id="SM01133">
    <property type="entry name" value="DeoC"/>
    <property type="match status" value="1"/>
</dbReference>
<dbReference type="InterPro" id="IPR002915">
    <property type="entry name" value="DeoC/FbaB/LacD_aldolase"/>
</dbReference>
<feature type="active site" description="Proton donor/acceptor" evidence="7">
    <location>
        <position position="187"/>
    </location>
</feature>
<evidence type="ECO:0000313" key="9">
    <source>
        <dbReference type="Proteomes" id="UP000265926"/>
    </source>
</evidence>
<comment type="similarity">
    <text evidence="1 7">Belongs to the DeoC/FbaB aldolase family. DeoC type 1 subfamily.</text>
</comment>
<comment type="catalytic activity">
    <reaction evidence="5 7">
        <text>2-deoxy-D-ribose 5-phosphate = D-glyceraldehyde 3-phosphate + acetaldehyde</text>
        <dbReference type="Rhea" id="RHEA:12821"/>
        <dbReference type="ChEBI" id="CHEBI:15343"/>
        <dbReference type="ChEBI" id="CHEBI:59776"/>
        <dbReference type="ChEBI" id="CHEBI:62877"/>
        <dbReference type="EC" id="4.1.2.4"/>
    </reaction>
</comment>
<evidence type="ECO:0000256" key="2">
    <source>
        <dbReference type="ARBA" id="ARBA00022490"/>
    </source>
</evidence>
<evidence type="ECO:0000256" key="3">
    <source>
        <dbReference type="ARBA" id="ARBA00023239"/>
    </source>
</evidence>
<dbReference type="GO" id="GO:0004139">
    <property type="term" value="F:deoxyribose-phosphate aldolase activity"/>
    <property type="evidence" value="ECO:0007669"/>
    <property type="project" value="UniProtKB-UniRule"/>
</dbReference>
<keyword evidence="2 7" id="KW-0963">Cytoplasm</keyword>
<comment type="function">
    <text evidence="6 7">Catalyzes a reversible aldol reaction between acetaldehyde and D-glyceraldehyde 3-phosphate to generate 2-deoxy-D-ribose 5-phosphate.</text>
</comment>
<evidence type="ECO:0000256" key="4">
    <source>
        <dbReference type="ARBA" id="ARBA00023270"/>
    </source>
</evidence>
<dbReference type="GO" id="GO:0009264">
    <property type="term" value="P:deoxyribonucleotide catabolic process"/>
    <property type="evidence" value="ECO:0007669"/>
    <property type="project" value="UniProtKB-UniRule"/>
</dbReference>
<dbReference type="HAMAP" id="MF_00114">
    <property type="entry name" value="DeoC_type1"/>
    <property type="match status" value="1"/>
</dbReference>
<dbReference type="EMBL" id="QWGR01000001">
    <property type="protein sequence ID" value="RIJ50440.1"/>
    <property type="molecule type" value="Genomic_DNA"/>
</dbReference>
<dbReference type="SUPFAM" id="SSF51569">
    <property type="entry name" value="Aldolase"/>
    <property type="match status" value="1"/>
</dbReference>
<dbReference type="Proteomes" id="UP000265926">
    <property type="component" value="Unassembled WGS sequence"/>
</dbReference>
<feature type="active site" description="Proton donor/acceptor" evidence="7">
    <location>
        <position position="94"/>
    </location>
</feature>
<dbReference type="InterPro" id="IPR011343">
    <property type="entry name" value="DeoC"/>
</dbReference>
<evidence type="ECO:0000256" key="5">
    <source>
        <dbReference type="ARBA" id="ARBA00048791"/>
    </source>
</evidence>
<dbReference type="InterPro" id="IPR028581">
    <property type="entry name" value="DeoC_typeI"/>
</dbReference>
<proteinExistence type="inferred from homology"/>
<comment type="pathway">
    <text evidence="7">Carbohydrate degradation; 2-deoxy-D-ribose 1-phosphate degradation; D-glyceraldehyde 3-phosphate and acetaldehyde from 2-deoxy-alpha-D-ribose 1-phosphate: step 2/2.</text>
</comment>
<comment type="subcellular location">
    <subcellularLocation>
        <location evidence="7">Cytoplasm</location>
    </subcellularLocation>
</comment>